<dbReference type="PROSITE" id="PS00105">
    <property type="entry name" value="AA_TRANSFER_CLASS_1"/>
    <property type="match status" value="1"/>
</dbReference>
<dbReference type="InterPro" id="IPR004839">
    <property type="entry name" value="Aminotransferase_I/II_large"/>
</dbReference>
<accession>A0A1M4UNG8</accession>
<evidence type="ECO:0000256" key="6">
    <source>
        <dbReference type="RuleBase" id="RU000481"/>
    </source>
</evidence>
<dbReference type="FunFam" id="3.40.640.10:FF:000033">
    <property type="entry name" value="Aspartate aminotransferase"/>
    <property type="match status" value="1"/>
</dbReference>
<organism evidence="8 9">
    <name type="scientific">Desulfacinum infernum DSM 9756</name>
    <dbReference type="NCBI Taxonomy" id="1121391"/>
    <lineage>
        <taxon>Bacteria</taxon>
        <taxon>Pseudomonadati</taxon>
        <taxon>Thermodesulfobacteriota</taxon>
        <taxon>Syntrophobacteria</taxon>
        <taxon>Syntrophobacterales</taxon>
        <taxon>Syntrophobacteraceae</taxon>
        <taxon>Desulfacinum</taxon>
    </lineage>
</organism>
<evidence type="ECO:0000313" key="8">
    <source>
        <dbReference type="EMBL" id="SHE58311.1"/>
    </source>
</evidence>
<keyword evidence="4 6" id="KW-0808">Transferase</keyword>
<evidence type="ECO:0000256" key="4">
    <source>
        <dbReference type="ARBA" id="ARBA00022679"/>
    </source>
</evidence>
<dbReference type="Gene3D" id="3.40.640.10">
    <property type="entry name" value="Type I PLP-dependent aspartate aminotransferase-like (Major domain)"/>
    <property type="match status" value="1"/>
</dbReference>
<dbReference type="EMBL" id="FQVB01000005">
    <property type="protein sequence ID" value="SHE58311.1"/>
    <property type="molecule type" value="Genomic_DNA"/>
</dbReference>
<dbReference type="Proteomes" id="UP000184076">
    <property type="component" value="Unassembled WGS sequence"/>
</dbReference>
<dbReference type="STRING" id="1121391.SAMN02745206_00531"/>
<gene>
    <name evidence="8" type="ORF">SAMN02745206_00531</name>
</gene>
<dbReference type="InterPro" id="IPR004838">
    <property type="entry name" value="NHTrfase_class1_PyrdxlP-BS"/>
</dbReference>
<keyword evidence="9" id="KW-1185">Reference proteome</keyword>
<comment type="cofactor">
    <cofactor evidence="1 6">
        <name>pyridoxal 5'-phosphate</name>
        <dbReference type="ChEBI" id="CHEBI:597326"/>
    </cofactor>
</comment>
<dbReference type="GO" id="GO:0008483">
    <property type="term" value="F:transaminase activity"/>
    <property type="evidence" value="ECO:0007669"/>
    <property type="project" value="UniProtKB-KW"/>
</dbReference>
<dbReference type="InterPro" id="IPR015421">
    <property type="entry name" value="PyrdxlP-dep_Trfase_major"/>
</dbReference>
<keyword evidence="3 6" id="KW-0032">Aminotransferase</keyword>
<evidence type="ECO:0000256" key="3">
    <source>
        <dbReference type="ARBA" id="ARBA00022576"/>
    </source>
</evidence>
<evidence type="ECO:0000256" key="2">
    <source>
        <dbReference type="ARBA" id="ARBA00007441"/>
    </source>
</evidence>
<protein>
    <recommendedName>
        <fullName evidence="6">Aminotransferase</fullName>
        <ecNumber evidence="6">2.6.1.-</ecNumber>
    </recommendedName>
</protein>
<dbReference type="PANTHER" id="PTHR46383:SF1">
    <property type="entry name" value="ASPARTATE AMINOTRANSFERASE"/>
    <property type="match status" value="1"/>
</dbReference>
<dbReference type="PANTHER" id="PTHR46383">
    <property type="entry name" value="ASPARTATE AMINOTRANSFERASE"/>
    <property type="match status" value="1"/>
</dbReference>
<name>A0A1M4UNG8_9BACT</name>
<dbReference type="GO" id="GO:0006520">
    <property type="term" value="P:amino acid metabolic process"/>
    <property type="evidence" value="ECO:0007669"/>
    <property type="project" value="InterPro"/>
</dbReference>
<evidence type="ECO:0000259" key="7">
    <source>
        <dbReference type="Pfam" id="PF00155"/>
    </source>
</evidence>
<dbReference type="InterPro" id="IPR015424">
    <property type="entry name" value="PyrdxlP-dep_Trfase"/>
</dbReference>
<dbReference type="CDD" id="cd00609">
    <property type="entry name" value="AAT_like"/>
    <property type="match status" value="1"/>
</dbReference>
<dbReference type="RefSeq" id="WP_073036684.1">
    <property type="nucleotide sequence ID" value="NZ_FQVB01000005.1"/>
</dbReference>
<evidence type="ECO:0000313" key="9">
    <source>
        <dbReference type="Proteomes" id="UP000184076"/>
    </source>
</evidence>
<dbReference type="Pfam" id="PF00155">
    <property type="entry name" value="Aminotran_1_2"/>
    <property type="match status" value="1"/>
</dbReference>
<dbReference type="SUPFAM" id="SSF53383">
    <property type="entry name" value="PLP-dependent transferases"/>
    <property type="match status" value="1"/>
</dbReference>
<sequence length="398" mass="43605">MKLSQRVSQVQPSATLAINAKAKALRAEGKQVISFGVGEPDFDTPHHIGEMAVQAVRRGQTRYTAVQGIPELKDAILDTIRADYGLDYLPEEVLVSCGGKHSLYNLFQAVLDPGDQVIIPAPYWVSYPDMVRLAGAEPVIVDCPESASFKLDPESLRRAVTARTRMLILNSPSNPTGVHYKPEELKALAEVLLDHPEVIIVSDDIYYRMLYNGAQWANIAMVEPRLKERTFIVNGVSKTYAMTGWRIGYMLGDAEVIKAAGKIQSQSTSNPCSVAQWAAVAALRGSQESVQDMLEAFSQRRDYVMERLGRLPGVTCPEPQGAFYVFPNVSAYYGKTVGSRSIGGSLDLADYLMEEAHLAVVPGVAFGGDRCIRLSFALSMAELKEGFDRLEKALGRLG</sequence>
<evidence type="ECO:0000256" key="1">
    <source>
        <dbReference type="ARBA" id="ARBA00001933"/>
    </source>
</evidence>
<dbReference type="Gene3D" id="3.90.1150.10">
    <property type="entry name" value="Aspartate Aminotransferase, domain 1"/>
    <property type="match status" value="1"/>
</dbReference>
<proteinExistence type="inferred from homology"/>
<reference evidence="9" key="1">
    <citation type="submission" date="2016-11" db="EMBL/GenBank/DDBJ databases">
        <authorList>
            <person name="Varghese N."/>
            <person name="Submissions S."/>
        </authorList>
    </citation>
    <scope>NUCLEOTIDE SEQUENCE [LARGE SCALE GENOMIC DNA]</scope>
    <source>
        <strain evidence="9">DSM 9756</strain>
    </source>
</reference>
<dbReference type="EC" id="2.6.1.-" evidence="6"/>
<dbReference type="OrthoDB" id="9804474at2"/>
<dbReference type="InterPro" id="IPR050596">
    <property type="entry name" value="AspAT/PAT-like"/>
</dbReference>
<dbReference type="GO" id="GO:0030170">
    <property type="term" value="F:pyridoxal phosphate binding"/>
    <property type="evidence" value="ECO:0007669"/>
    <property type="project" value="InterPro"/>
</dbReference>
<feature type="domain" description="Aminotransferase class I/classII large" evidence="7">
    <location>
        <begin position="31"/>
        <end position="390"/>
    </location>
</feature>
<dbReference type="AlphaFoldDB" id="A0A1M4UNG8"/>
<dbReference type="InterPro" id="IPR015422">
    <property type="entry name" value="PyrdxlP-dep_Trfase_small"/>
</dbReference>
<keyword evidence="5" id="KW-0663">Pyridoxal phosphate</keyword>
<comment type="similarity">
    <text evidence="2 6">Belongs to the class-I pyridoxal-phosphate-dependent aminotransferase family.</text>
</comment>
<evidence type="ECO:0000256" key="5">
    <source>
        <dbReference type="ARBA" id="ARBA00022898"/>
    </source>
</evidence>